<dbReference type="EMBL" id="JH668509">
    <property type="protein sequence ID" value="KAG6456323.1"/>
    <property type="molecule type" value="Genomic_DNA"/>
</dbReference>
<sequence>MRKDLIYWQHNILETSLLPIINCRGERGPRQPGRPPAWLKIYPIMEEHCHTFLRTVSPHRVEYAAEDYATTILPITTKIVYSASCVPSLVELDDYFIES</sequence>
<reference evidence="1" key="1">
    <citation type="journal article" date="2016" name="Insect Biochem. Mol. Biol.">
        <title>Multifaceted biological insights from a draft genome sequence of the tobacco hornworm moth, Manduca sexta.</title>
        <authorList>
            <person name="Kanost M.R."/>
            <person name="Arrese E.L."/>
            <person name="Cao X."/>
            <person name="Chen Y.R."/>
            <person name="Chellapilla S."/>
            <person name="Goldsmith M.R."/>
            <person name="Grosse-Wilde E."/>
            <person name="Heckel D.G."/>
            <person name="Herndon N."/>
            <person name="Jiang H."/>
            <person name="Papanicolaou A."/>
            <person name="Qu J."/>
            <person name="Soulages J.L."/>
            <person name="Vogel H."/>
            <person name="Walters J."/>
            <person name="Waterhouse R.M."/>
            <person name="Ahn S.J."/>
            <person name="Almeida F.C."/>
            <person name="An C."/>
            <person name="Aqrawi P."/>
            <person name="Bretschneider A."/>
            <person name="Bryant W.B."/>
            <person name="Bucks S."/>
            <person name="Chao H."/>
            <person name="Chevignon G."/>
            <person name="Christen J.M."/>
            <person name="Clarke D.F."/>
            <person name="Dittmer N.T."/>
            <person name="Ferguson L.C.F."/>
            <person name="Garavelou S."/>
            <person name="Gordon K.H.J."/>
            <person name="Gunaratna R.T."/>
            <person name="Han Y."/>
            <person name="Hauser F."/>
            <person name="He Y."/>
            <person name="Heidel-Fischer H."/>
            <person name="Hirsh A."/>
            <person name="Hu Y."/>
            <person name="Jiang H."/>
            <person name="Kalra D."/>
            <person name="Klinner C."/>
            <person name="Konig C."/>
            <person name="Kovar C."/>
            <person name="Kroll A.R."/>
            <person name="Kuwar S.S."/>
            <person name="Lee S.L."/>
            <person name="Lehman R."/>
            <person name="Li K."/>
            <person name="Li Z."/>
            <person name="Liang H."/>
            <person name="Lovelace S."/>
            <person name="Lu Z."/>
            <person name="Mansfield J.H."/>
            <person name="McCulloch K.J."/>
            <person name="Mathew T."/>
            <person name="Morton B."/>
            <person name="Muzny D.M."/>
            <person name="Neunemann D."/>
            <person name="Ongeri F."/>
            <person name="Pauchet Y."/>
            <person name="Pu L.L."/>
            <person name="Pyrousis I."/>
            <person name="Rao X.J."/>
            <person name="Redding A."/>
            <person name="Roesel C."/>
            <person name="Sanchez-Gracia A."/>
            <person name="Schaack S."/>
            <person name="Shukla A."/>
            <person name="Tetreau G."/>
            <person name="Wang Y."/>
            <person name="Xiong G.H."/>
            <person name="Traut W."/>
            <person name="Walsh T.K."/>
            <person name="Worley K.C."/>
            <person name="Wu D."/>
            <person name="Wu W."/>
            <person name="Wu Y.Q."/>
            <person name="Zhang X."/>
            <person name="Zou Z."/>
            <person name="Zucker H."/>
            <person name="Briscoe A.D."/>
            <person name="Burmester T."/>
            <person name="Clem R.J."/>
            <person name="Feyereisen R."/>
            <person name="Grimmelikhuijzen C.J.P."/>
            <person name="Hamodrakas S.J."/>
            <person name="Hansson B.S."/>
            <person name="Huguet E."/>
            <person name="Jermiin L.S."/>
            <person name="Lan Q."/>
            <person name="Lehman H.K."/>
            <person name="Lorenzen M."/>
            <person name="Merzendorfer H."/>
            <person name="Michalopoulos I."/>
            <person name="Morton D.B."/>
            <person name="Muthukrishnan S."/>
            <person name="Oakeshott J.G."/>
            <person name="Palmer W."/>
            <person name="Park Y."/>
            <person name="Passarelli A.L."/>
            <person name="Rozas J."/>
            <person name="Schwartz L.M."/>
            <person name="Smith W."/>
            <person name="Southgate A."/>
            <person name="Vilcinskas A."/>
            <person name="Vogt R."/>
            <person name="Wang P."/>
            <person name="Werren J."/>
            <person name="Yu X.Q."/>
            <person name="Zhou J.J."/>
            <person name="Brown S.J."/>
            <person name="Scherer S.E."/>
            <person name="Richards S."/>
            <person name="Blissard G.W."/>
        </authorList>
    </citation>
    <scope>NUCLEOTIDE SEQUENCE</scope>
</reference>
<gene>
    <name evidence="1" type="ORF">O3G_MSEX009670</name>
</gene>
<reference evidence="1" key="2">
    <citation type="submission" date="2020-12" db="EMBL/GenBank/DDBJ databases">
        <authorList>
            <person name="Kanost M."/>
        </authorList>
    </citation>
    <scope>NUCLEOTIDE SEQUENCE</scope>
</reference>
<evidence type="ECO:0000313" key="1">
    <source>
        <dbReference type="EMBL" id="KAG6456323.1"/>
    </source>
</evidence>
<comment type="caution">
    <text evidence="1">The sequence shown here is derived from an EMBL/GenBank/DDBJ whole genome shotgun (WGS) entry which is preliminary data.</text>
</comment>
<dbReference type="AlphaFoldDB" id="A0A921ZET2"/>
<proteinExistence type="predicted"/>
<dbReference type="Proteomes" id="UP000791440">
    <property type="component" value="Unassembled WGS sequence"/>
</dbReference>
<keyword evidence="2" id="KW-1185">Reference proteome</keyword>
<accession>A0A921ZET2</accession>
<name>A0A921ZET2_MANSE</name>
<organism evidence="1 2">
    <name type="scientific">Manduca sexta</name>
    <name type="common">Tobacco hawkmoth</name>
    <name type="synonym">Tobacco hornworm</name>
    <dbReference type="NCBI Taxonomy" id="7130"/>
    <lineage>
        <taxon>Eukaryota</taxon>
        <taxon>Metazoa</taxon>
        <taxon>Ecdysozoa</taxon>
        <taxon>Arthropoda</taxon>
        <taxon>Hexapoda</taxon>
        <taxon>Insecta</taxon>
        <taxon>Pterygota</taxon>
        <taxon>Neoptera</taxon>
        <taxon>Endopterygota</taxon>
        <taxon>Lepidoptera</taxon>
        <taxon>Glossata</taxon>
        <taxon>Ditrysia</taxon>
        <taxon>Bombycoidea</taxon>
        <taxon>Sphingidae</taxon>
        <taxon>Sphinginae</taxon>
        <taxon>Sphingini</taxon>
        <taxon>Manduca</taxon>
    </lineage>
</organism>
<evidence type="ECO:0000313" key="2">
    <source>
        <dbReference type="Proteomes" id="UP000791440"/>
    </source>
</evidence>
<protein>
    <submittedName>
        <fullName evidence="1">Uncharacterized protein</fullName>
    </submittedName>
</protein>